<feature type="coiled-coil region" evidence="1">
    <location>
        <begin position="322"/>
        <end position="349"/>
    </location>
</feature>
<dbReference type="AlphaFoldDB" id="A0A424YZ66"/>
<dbReference type="EMBL" id="QURW01000017">
    <property type="protein sequence ID" value="RQD86526.1"/>
    <property type="molecule type" value="Genomic_DNA"/>
</dbReference>
<comment type="caution">
    <text evidence="2">The sequence shown here is derived from an EMBL/GenBank/DDBJ whole genome shotgun (WGS) entry which is preliminary data.</text>
</comment>
<evidence type="ECO:0000256" key="1">
    <source>
        <dbReference type="SAM" id="Coils"/>
    </source>
</evidence>
<evidence type="ECO:0000313" key="2">
    <source>
        <dbReference type="EMBL" id="RQD86526.1"/>
    </source>
</evidence>
<keyword evidence="1" id="KW-0175">Coiled coil</keyword>
<protein>
    <submittedName>
        <fullName evidence="2">Uncharacterized protein</fullName>
    </submittedName>
</protein>
<reference evidence="2 3" key="1">
    <citation type="submission" date="2018-08" db="EMBL/GenBank/DDBJ databases">
        <title>Survival mechanisms of Campylobacter hepaticus identified by genomic analysis and comparative transcriptomic analysis of in vivo and in vitro derived bacteria.</title>
        <authorList>
            <person name="Van T.T.H."/>
            <person name="Moore R.J."/>
        </authorList>
    </citation>
    <scope>NUCLEOTIDE SEQUENCE [LARGE SCALE GENOMIC DNA]</scope>
    <source>
        <strain evidence="2 3">54L</strain>
    </source>
</reference>
<gene>
    <name evidence="2" type="ORF">DZD40_06465</name>
</gene>
<evidence type="ECO:0000313" key="3">
    <source>
        <dbReference type="Proteomes" id="UP000286095"/>
    </source>
</evidence>
<proteinExistence type="predicted"/>
<name>A0A424YZ66_9BACT</name>
<sequence>MTVLTHAYQNLSLHNPLKNNSILNLIKNDTILNSEKQNHTNITFTNTYASEFGFRINEEGFFDKDLNKIANIPQSYDIHIRSVRNIAKELIKQDENLNYNKIDLPYILNTYYNSLKSINLEFFQNDNANLSRNAITKLFSGFSTDNGEFLGTISRIYNNQEEIDFALSNISNLNTLMLDNQIINFHFDKAINDTSSNEILKPYLSKNSEVSKSGLLMNFIYHDIKTQNDKQTHFFMKPSFLESNAHENLQKILKGELDIENYIKENNEKKMSFDLYLYVNGVNKKTSTQDKLSIFFQQYINYEKDMDLKEFTNSSSIFQIYIEENRNDFDFLKKEYQSQSQDIKRLKKANSIRCNAIENFLDQRQKQVNLNKILNSYISVMI</sequence>
<dbReference type="Proteomes" id="UP000286095">
    <property type="component" value="Unassembled WGS sequence"/>
</dbReference>
<accession>A0A424YZ66</accession>
<dbReference type="RefSeq" id="WP_124134614.1">
    <property type="nucleotide sequence ID" value="NZ_QURW01000017.1"/>
</dbReference>
<dbReference type="STRING" id="1813019.A2J15_06670"/>
<organism evidence="2 3">
    <name type="scientific">Campylobacter hepaticus</name>
    <dbReference type="NCBI Taxonomy" id="1813019"/>
    <lineage>
        <taxon>Bacteria</taxon>
        <taxon>Pseudomonadati</taxon>
        <taxon>Campylobacterota</taxon>
        <taxon>Epsilonproteobacteria</taxon>
        <taxon>Campylobacterales</taxon>
        <taxon>Campylobacteraceae</taxon>
        <taxon>Campylobacter</taxon>
    </lineage>
</organism>